<organism evidence="3 4">
    <name type="scientific">Actinoallomurus iriomotensis</name>
    <dbReference type="NCBI Taxonomy" id="478107"/>
    <lineage>
        <taxon>Bacteria</taxon>
        <taxon>Bacillati</taxon>
        <taxon>Actinomycetota</taxon>
        <taxon>Actinomycetes</taxon>
        <taxon>Streptosporangiales</taxon>
        <taxon>Thermomonosporaceae</taxon>
        <taxon>Actinoallomurus</taxon>
    </lineage>
</organism>
<dbReference type="SMART" id="SM00564">
    <property type="entry name" value="PQQ"/>
    <property type="match status" value="3"/>
</dbReference>
<evidence type="ECO:0000313" key="3">
    <source>
        <dbReference type="EMBL" id="GLY79473.1"/>
    </source>
</evidence>
<dbReference type="Pfam" id="PF13360">
    <property type="entry name" value="PQQ_2"/>
    <property type="match status" value="1"/>
</dbReference>
<proteinExistence type="predicted"/>
<comment type="caution">
    <text evidence="3">The sequence shown here is derived from an EMBL/GenBank/DDBJ whole genome shotgun (WGS) entry which is preliminary data.</text>
</comment>
<name>A0A9W6RPM1_9ACTN</name>
<gene>
    <name evidence="3" type="ORF">Airi01_077400</name>
</gene>
<dbReference type="Gene3D" id="2.40.10.480">
    <property type="match status" value="1"/>
</dbReference>
<dbReference type="InterPro" id="IPR015943">
    <property type="entry name" value="WD40/YVTN_repeat-like_dom_sf"/>
</dbReference>
<dbReference type="Proteomes" id="UP001165135">
    <property type="component" value="Unassembled WGS sequence"/>
</dbReference>
<dbReference type="InterPro" id="IPR018391">
    <property type="entry name" value="PQQ_b-propeller_rpt"/>
</dbReference>
<evidence type="ECO:0000256" key="1">
    <source>
        <dbReference type="SAM" id="MobiDB-lite"/>
    </source>
</evidence>
<dbReference type="EMBL" id="BSTJ01000011">
    <property type="protein sequence ID" value="GLY79473.1"/>
    <property type="molecule type" value="Genomic_DNA"/>
</dbReference>
<accession>A0A9W6RPM1</accession>
<dbReference type="Gene3D" id="2.130.10.10">
    <property type="entry name" value="YVTN repeat-like/Quinoprotein amine dehydrogenase"/>
    <property type="match status" value="1"/>
</dbReference>
<sequence length="368" mass="38899">MGFAPDGRPLTFSQTPEEPKGANNMIVSGRTAYFQSDGGLHAVDLPSGELSWTARPGSGGEVSGGGIQPLLATMGGRPYLVGLFDVTIPGQGTTPAKKVVEVLAADPATGRVVRDDTLPLPVRPAQGDDDAEQFTQQWLVGADDKAIVIMLNGTEGDVTLVEDPAAHRIRWFERDMTAFAVADGQVIAGTGRDINNLMRSGYYTLHSIDTVTKVERWRTKEIYTGSYKGQPAGPGLVAINSGDDTEGLVDAATGKTRFSWPDHKVNYDCVYDERSVTVCTTTGTVMAFDTATAKLLWRLPTDGRIAPTVTTAWHGAVYGTTPNGPVVIDARSGQDRGTSPGAAPSLVGPYGGIVNEDDQPPAFHPAAA</sequence>
<feature type="region of interest" description="Disordered" evidence="1">
    <location>
        <begin position="1"/>
        <end position="23"/>
    </location>
</feature>
<evidence type="ECO:0000313" key="4">
    <source>
        <dbReference type="Proteomes" id="UP001165135"/>
    </source>
</evidence>
<reference evidence="3" key="1">
    <citation type="submission" date="2023-03" db="EMBL/GenBank/DDBJ databases">
        <title>Actinoallomurus iriomotensis NBRC 103681.</title>
        <authorList>
            <person name="Ichikawa N."/>
            <person name="Sato H."/>
            <person name="Tonouchi N."/>
        </authorList>
    </citation>
    <scope>NUCLEOTIDE SEQUENCE</scope>
    <source>
        <strain evidence="3">NBRC 103681</strain>
    </source>
</reference>
<evidence type="ECO:0000259" key="2">
    <source>
        <dbReference type="Pfam" id="PF13360"/>
    </source>
</evidence>
<feature type="region of interest" description="Disordered" evidence="1">
    <location>
        <begin position="330"/>
        <end position="368"/>
    </location>
</feature>
<dbReference type="InterPro" id="IPR002372">
    <property type="entry name" value="PQQ_rpt_dom"/>
</dbReference>
<dbReference type="InterPro" id="IPR011047">
    <property type="entry name" value="Quinoprotein_ADH-like_sf"/>
</dbReference>
<dbReference type="AlphaFoldDB" id="A0A9W6RPM1"/>
<feature type="domain" description="Pyrrolo-quinoline quinone repeat" evidence="2">
    <location>
        <begin position="215"/>
        <end position="340"/>
    </location>
</feature>
<dbReference type="SUPFAM" id="SSF50998">
    <property type="entry name" value="Quinoprotein alcohol dehydrogenase-like"/>
    <property type="match status" value="1"/>
</dbReference>
<protein>
    <recommendedName>
        <fullName evidence="2">Pyrrolo-quinoline quinone repeat domain-containing protein</fullName>
    </recommendedName>
</protein>